<comment type="caution">
    <text evidence="2">The sequence shown here is derived from an EMBL/GenBank/DDBJ whole genome shotgun (WGS) entry which is preliminary data.</text>
</comment>
<dbReference type="PROSITE" id="PS51257">
    <property type="entry name" value="PROKAR_LIPOPROTEIN"/>
    <property type="match status" value="1"/>
</dbReference>
<dbReference type="EMBL" id="JBHTHY010000006">
    <property type="protein sequence ID" value="MFD0797553.1"/>
    <property type="molecule type" value="Genomic_DNA"/>
</dbReference>
<dbReference type="RefSeq" id="WP_379933932.1">
    <property type="nucleotide sequence ID" value="NZ_JBHTHY010000006.1"/>
</dbReference>
<evidence type="ECO:0000259" key="1">
    <source>
        <dbReference type="Pfam" id="PF06283"/>
    </source>
</evidence>
<name>A0ABW3B2P9_9FLAO</name>
<evidence type="ECO:0000313" key="3">
    <source>
        <dbReference type="Proteomes" id="UP001597012"/>
    </source>
</evidence>
<sequence length="354" mass="40004">MNVKKAIILSLVCLFAFSCGETKKQKETKATQDAKVSKKLKVLIVDGQNNHYVWPKTTMMMKDYLEETNLFEVTVERTDSVWLGIKYKEERPEPYTMFIEKYPVGDASYAISHEPVRTSDFNIDFEAYDLVVTNLGFEAALWPETTRNSFENYMKNGGGLVVVHAANNAWGNWDAYNKMIGLGAWGGRDERAGPYVYYNDAGELVHDTSLGVTGSHGAEYEFEVMTRAPEHPIMKGIPNSWLHTQDELYERMRGPFENATILATAYSDVEKNAPPWDPNVKGLGQHVPMLMTINYGKGRIFHTAMGHFDYSMECVGFITTLQRGAEWAATGKVTQELPEDFPSEGKTSSRKWAK</sequence>
<reference evidence="3" key="1">
    <citation type="journal article" date="2019" name="Int. J. Syst. Evol. Microbiol.">
        <title>The Global Catalogue of Microorganisms (GCM) 10K type strain sequencing project: providing services to taxonomists for standard genome sequencing and annotation.</title>
        <authorList>
            <consortium name="The Broad Institute Genomics Platform"/>
            <consortium name="The Broad Institute Genome Sequencing Center for Infectious Disease"/>
            <person name="Wu L."/>
            <person name="Ma J."/>
        </authorList>
    </citation>
    <scope>NUCLEOTIDE SEQUENCE [LARGE SCALE GENOMIC DNA]</scope>
    <source>
        <strain evidence="3">CCUG 61948</strain>
    </source>
</reference>
<dbReference type="PANTHER" id="PTHR40469:SF2">
    <property type="entry name" value="GALACTOSE-BINDING DOMAIN-LIKE SUPERFAMILY PROTEIN"/>
    <property type="match status" value="1"/>
</dbReference>
<feature type="domain" description="ThuA-like" evidence="1">
    <location>
        <begin position="125"/>
        <end position="328"/>
    </location>
</feature>
<dbReference type="Pfam" id="PF06283">
    <property type="entry name" value="ThuA"/>
    <property type="match status" value="1"/>
</dbReference>
<dbReference type="Gene3D" id="3.40.50.880">
    <property type="match status" value="1"/>
</dbReference>
<dbReference type="InterPro" id="IPR029062">
    <property type="entry name" value="Class_I_gatase-like"/>
</dbReference>
<keyword evidence="3" id="KW-1185">Reference proteome</keyword>
<dbReference type="PANTHER" id="PTHR40469">
    <property type="entry name" value="SECRETED GLYCOSYL HYDROLASE"/>
    <property type="match status" value="1"/>
</dbReference>
<proteinExistence type="predicted"/>
<dbReference type="SUPFAM" id="SSF52317">
    <property type="entry name" value="Class I glutamine amidotransferase-like"/>
    <property type="match status" value="1"/>
</dbReference>
<dbReference type="InterPro" id="IPR029010">
    <property type="entry name" value="ThuA-like"/>
</dbReference>
<accession>A0ABW3B2P9</accession>
<gene>
    <name evidence="2" type="ORF">ACFQZJ_08785</name>
</gene>
<dbReference type="Proteomes" id="UP001597012">
    <property type="component" value="Unassembled WGS sequence"/>
</dbReference>
<protein>
    <submittedName>
        <fullName evidence="2">ThuA domain-containing protein</fullName>
    </submittedName>
</protein>
<evidence type="ECO:0000313" key="2">
    <source>
        <dbReference type="EMBL" id="MFD0797553.1"/>
    </source>
</evidence>
<organism evidence="2 3">
    <name type="scientific">Maribacter chungangensis</name>
    <dbReference type="NCBI Taxonomy" id="1069117"/>
    <lineage>
        <taxon>Bacteria</taxon>
        <taxon>Pseudomonadati</taxon>
        <taxon>Bacteroidota</taxon>
        <taxon>Flavobacteriia</taxon>
        <taxon>Flavobacteriales</taxon>
        <taxon>Flavobacteriaceae</taxon>
        <taxon>Maribacter</taxon>
    </lineage>
</organism>